<dbReference type="GO" id="GO:0019805">
    <property type="term" value="P:quinolinate biosynthetic process"/>
    <property type="evidence" value="ECO:0007669"/>
    <property type="project" value="UniProtKB-UniRule"/>
</dbReference>
<comment type="pathway">
    <text evidence="4 5">Cofactor biosynthesis; NAD(+) biosynthesis; quinolinate from L-kynurenine: step 2/3.</text>
</comment>
<feature type="modified residue" description="N6-(pyridoxal phosphate)lysine" evidence="4">
    <location>
        <position position="238"/>
    </location>
</feature>
<evidence type="ECO:0000256" key="4">
    <source>
        <dbReference type="HAMAP-Rule" id="MF_03017"/>
    </source>
</evidence>
<comment type="subunit">
    <text evidence="4 5">Homodimer.</text>
</comment>
<protein>
    <recommendedName>
        <fullName evidence="4 5">Kynureninase</fullName>
        <ecNumber evidence="4 5">3.7.1.3</ecNumber>
    </recommendedName>
    <alternativeName>
        <fullName evidence="4">L-kynurenine hydrolase</fullName>
    </alternativeName>
</protein>
<accession>A0A0L7LSI9</accession>
<dbReference type="GO" id="GO:0043420">
    <property type="term" value="P:anthranilate metabolic process"/>
    <property type="evidence" value="ECO:0007669"/>
    <property type="project" value="UniProtKB-UniRule"/>
</dbReference>
<dbReference type="STRING" id="104452.A0A0L7LSI9"/>
<evidence type="ECO:0000256" key="1">
    <source>
        <dbReference type="ARBA" id="ARBA00022642"/>
    </source>
</evidence>
<comment type="caution">
    <text evidence="4">Lacks conserved residue(s) required for the propagation of feature annotation.</text>
</comment>
<dbReference type="OrthoDB" id="5978656at2759"/>
<feature type="binding site" evidence="4">
    <location>
        <position position="215"/>
    </location>
    <ligand>
        <name>pyridoxal 5'-phosphate</name>
        <dbReference type="ChEBI" id="CHEBI:597326"/>
    </ligand>
</feature>
<comment type="catalytic activity">
    <reaction evidence="4 5">
        <text>L-kynurenine + H2O = anthranilate + L-alanine + H(+)</text>
        <dbReference type="Rhea" id="RHEA:16813"/>
        <dbReference type="ChEBI" id="CHEBI:15377"/>
        <dbReference type="ChEBI" id="CHEBI:15378"/>
        <dbReference type="ChEBI" id="CHEBI:16567"/>
        <dbReference type="ChEBI" id="CHEBI:57959"/>
        <dbReference type="ChEBI" id="CHEBI:57972"/>
        <dbReference type="EC" id="3.7.1.3"/>
    </reaction>
</comment>
<dbReference type="AlphaFoldDB" id="A0A0L7LSI9"/>
<dbReference type="GO" id="GO:0034354">
    <property type="term" value="P:'de novo' NAD+ biosynthetic process from L-tryptophan"/>
    <property type="evidence" value="ECO:0007669"/>
    <property type="project" value="UniProtKB-UniRule"/>
</dbReference>
<evidence type="ECO:0000256" key="5">
    <source>
        <dbReference type="PIRNR" id="PIRNR038800"/>
    </source>
</evidence>
<dbReference type="Gene3D" id="3.90.1150.10">
    <property type="entry name" value="Aspartate Aminotransferase, domain 1"/>
    <property type="match status" value="1"/>
</dbReference>
<dbReference type="InterPro" id="IPR015422">
    <property type="entry name" value="PyrdxlP-dep_Trfase_small"/>
</dbReference>
<dbReference type="GO" id="GO:0097053">
    <property type="term" value="P:L-kynurenine catabolic process"/>
    <property type="evidence" value="ECO:0007669"/>
    <property type="project" value="UniProtKB-UniRule"/>
</dbReference>
<keyword evidence="1 4" id="KW-0662">Pyridine nucleotide biosynthesis</keyword>
<dbReference type="EMBL" id="JTDY01000175">
    <property type="protein sequence ID" value="KOB78438.1"/>
    <property type="molecule type" value="Genomic_DNA"/>
</dbReference>
<comment type="subcellular location">
    <subcellularLocation>
        <location evidence="4 5">Cytoplasm</location>
    </subcellularLocation>
</comment>
<keyword evidence="2 4" id="KW-0378">Hydrolase</keyword>
<keyword evidence="4 5" id="KW-0963">Cytoplasm</keyword>
<dbReference type="PANTHER" id="PTHR14084">
    <property type="entry name" value="KYNURENINASE"/>
    <property type="match status" value="1"/>
</dbReference>
<dbReference type="GO" id="GO:0005737">
    <property type="term" value="C:cytoplasm"/>
    <property type="evidence" value="ECO:0007669"/>
    <property type="project" value="UniProtKB-SubCell"/>
</dbReference>
<dbReference type="Proteomes" id="UP000037510">
    <property type="component" value="Unassembled WGS sequence"/>
</dbReference>
<feature type="binding site" evidence="4">
    <location>
        <position position="104"/>
    </location>
    <ligand>
        <name>pyridoxal 5'-phosphate</name>
        <dbReference type="ChEBI" id="CHEBI:597326"/>
    </ligand>
</feature>
<dbReference type="PIRSF" id="PIRSF038800">
    <property type="entry name" value="KYNU"/>
    <property type="match status" value="1"/>
</dbReference>
<dbReference type="UniPathway" id="UPA00334">
    <property type="reaction ID" value="UER00455"/>
</dbReference>
<keyword evidence="3 4" id="KW-0663">Pyridoxal phosphate</keyword>
<feature type="binding site" evidence="4">
    <location>
        <position position="237"/>
    </location>
    <ligand>
        <name>pyridoxal 5'-phosphate</name>
        <dbReference type="ChEBI" id="CHEBI:597326"/>
    </ligand>
</feature>
<dbReference type="EC" id="3.7.1.3" evidence="4 5"/>
<comment type="similarity">
    <text evidence="4 5">Belongs to the kynureninase family.</text>
</comment>
<dbReference type="Gene3D" id="3.40.640.10">
    <property type="entry name" value="Type I PLP-dependent aspartate aminotransferase-like (Major domain)"/>
    <property type="match status" value="1"/>
</dbReference>
<dbReference type="PANTHER" id="PTHR14084:SF0">
    <property type="entry name" value="KYNURENINASE"/>
    <property type="match status" value="1"/>
</dbReference>
<dbReference type="GO" id="GO:0019441">
    <property type="term" value="P:L-tryptophan catabolic process to kynurenine"/>
    <property type="evidence" value="ECO:0007669"/>
    <property type="project" value="TreeGrafter"/>
</dbReference>
<reference evidence="6 7" key="1">
    <citation type="journal article" date="2015" name="Genome Biol. Evol.">
        <title>The genome of winter moth (Operophtera brumata) provides a genomic perspective on sexual dimorphism and phenology.</title>
        <authorList>
            <person name="Derks M.F."/>
            <person name="Smit S."/>
            <person name="Salis L."/>
            <person name="Schijlen E."/>
            <person name="Bossers A."/>
            <person name="Mateman C."/>
            <person name="Pijl A.S."/>
            <person name="de Ridder D."/>
            <person name="Groenen M.A."/>
            <person name="Visser M.E."/>
            <person name="Megens H.J."/>
        </authorList>
    </citation>
    <scope>NUCLEOTIDE SEQUENCE [LARGE SCALE GENOMIC DNA]</scope>
    <source>
        <strain evidence="6">WM2013NL</strain>
        <tissue evidence="6">Head and thorax</tissue>
    </source>
</reference>
<evidence type="ECO:0000313" key="6">
    <source>
        <dbReference type="EMBL" id="KOB78438.1"/>
    </source>
</evidence>
<dbReference type="GO" id="GO:0030429">
    <property type="term" value="F:kynureninase activity"/>
    <property type="evidence" value="ECO:0007669"/>
    <property type="project" value="UniProtKB-UniRule"/>
</dbReference>
<evidence type="ECO:0000256" key="2">
    <source>
        <dbReference type="ARBA" id="ARBA00022801"/>
    </source>
</evidence>
<proteinExistence type="inferred from homology"/>
<comment type="caution">
    <text evidence="6">The sequence shown here is derived from an EMBL/GenBank/DDBJ whole genome shotgun (WGS) entry which is preliminary data.</text>
</comment>
<comment type="catalytic activity">
    <reaction evidence="5">
        <text>3-hydroxy-L-kynurenine + H2O = 3-hydroxyanthranilate + L-alanine + H(+)</text>
        <dbReference type="Rhea" id="RHEA:25143"/>
        <dbReference type="ChEBI" id="CHEBI:15377"/>
        <dbReference type="ChEBI" id="CHEBI:15378"/>
        <dbReference type="ChEBI" id="CHEBI:36559"/>
        <dbReference type="ChEBI" id="CHEBI:57972"/>
        <dbReference type="ChEBI" id="CHEBI:58125"/>
        <dbReference type="EC" id="3.7.1.3"/>
    </reaction>
</comment>
<comment type="cofactor">
    <cofactor evidence="4 5">
        <name>pyridoxal 5'-phosphate</name>
        <dbReference type="ChEBI" id="CHEBI:597326"/>
    </cofactor>
</comment>
<dbReference type="Pfam" id="PF22580">
    <property type="entry name" value="KYNU_C"/>
    <property type="match status" value="1"/>
</dbReference>
<comment type="function">
    <text evidence="4 5">Catalyzes the cleavage of L-kynurenine (L-Kyn) and L-3-hydroxykynurenine (L-3OHKyn) into anthranilic acid (AA) and 3-hydroxyanthranilic acid (3-OHAA), respectively.</text>
</comment>
<name>A0A0L7LSI9_OPEBR</name>
<dbReference type="InterPro" id="IPR015424">
    <property type="entry name" value="PyrdxlP-dep_Trfase"/>
</dbReference>
<keyword evidence="7" id="KW-1185">Reference proteome</keyword>
<feature type="binding site" evidence="4">
    <location>
        <position position="212"/>
    </location>
    <ligand>
        <name>pyridoxal 5'-phosphate</name>
        <dbReference type="ChEBI" id="CHEBI:597326"/>
    </ligand>
</feature>
<dbReference type="InterPro" id="IPR015421">
    <property type="entry name" value="PyrdxlP-dep_Trfase_major"/>
</dbReference>
<dbReference type="HAMAP" id="MF_01970">
    <property type="entry name" value="Kynureninase"/>
    <property type="match status" value="1"/>
</dbReference>
<evidence type="ECO:0000313" key="7">
    <source>
        <dbReference type="Proteomes" id="UP000037510"/>
    </source>
</evidence>
<dbReference type="InterPro" id="IPR010111">
    <property type="entry name" value="Kynureninase"/>
</dbReference>
<evidence type="ECO:0000256" key="3">
    <source>
        <dbReference type="ARBA" id="ARBA00022898"/>
    </source>
</evidence>
<organism evidence="6 7">
    <name type="scientific">Operophtera brumata</name>
    <name type="common">Winter moth</name>
    <name type="synonym">Phalaena brumata</name>
    <dbReference type="NCBI Taxonomy" id="104452"/>
    <lineage>
        <taxon>Eukaryota</taxon>
        <taxon>Metazoa</taxon>
        <taxon>Ecdysozoa</taxon>
        <taxon>Arthropoda</taxon>
        <taxon>Hexapoda</taxon>
        <taxon>Insecta</taxon>
        <taxon>Pterygota</taxon>
        <taxon>Neoptera</taxon>
        <taxon>Endopterygota</taxon>
        <taxon>Lepidoptera</taxon>
        <taxon>Glossata</taxon>
        <taxon>Ditrysia</taxon>
        <taxon>Geometroidea</taxon>
        <taxon>Geometridae</taxon>
        <taxon>Larentiinae</taxon>
        <taxon>Operophtera</taxon>
    </lineage>
</organism>
<dbReference type="NCBIfam" id="TIGR01814">
    <property type="entry name" value="kynureninase"/>
    <property type="match status" value="1"/>
</dbReference>
<gene>
    <name evidence="6" type="ORF">OBRU01_02348</name>
</gene>
<feature type="binding site" evidence="4">
    <location>
        <position position="266"/>
    </location>
    <ligand>
        <name>pyridoxal 5'-phosphate</name>
        <dbReference type="ChEBI" id="CHEBI:597326"/>
    </ligand>
</feature>
<sequence length="426" mass="48551">MNHKFEEGPEYPKFMDNNDELGHFRHRFYLKKGTIYLCGNSLGLCSKDAEESVLKALEHWKNEGVKIWNCEDSKFYLYSNILAKLMAPLINADPDEVAVTGSTTSNIHQAISTFYKPNNIRYKILVDNINFPTDRYAVDSQVRLKGYEPKDAVKEVKSYDGRFLIEDDIIQAMTEDVALVLLPTVLYRSAQLLDMERISKAAKERGIIIGWDLCHAIGAVEIDLKAIDVDFAIWCTYKYLNGGPGSTAGMYINRKHFKKLPGLTGWYGNKKETQFLLRQEFDHQQDASGWQIGSPSILSMATLEGALKIYNEAGIKNIRKKSLHITRYMMYLIEKLGSYGFVIGNSKDDVKRGGHVCAEHDEAYRISLALKFRGVVPDFREPNVIRFTPIALYTSYEDVYNLVNILLDIVKTQSYKEFSGKRALVV</sequence>
<dbReference type="GO" id="GO:0030170">
    <property type="term" value="F:pyridoxal phosphate binding"/>
    <property type="evidence" value="ECO:0007669"/>
    <property type="project" value="UniProtKB-UniRule"/>
</dbReference>
<dbReference type="UniPathway" id="UPA00253">
    <property type="reaction ID" value="UER00329"/>
</dbReference>
<dbReference type="SUPFAM" id="SSF53383">
    <property type="entry name" value="PLP-dependent transferases"/>
    <property type="match status" value="1"/>
</dbReference>
<comment type="pathway">
    <text evidence="4 5">Amino-acid degradation; L-kynurenine degradation; L-alanine and anthranilate from L-kynurenine: step 1/1.</text>
</comment>